<comment type="caution">
    <text evidence="1">The sequence shown here is derived from an EMBL/GenBank/DDBJ whole genome shotgun (WGS) entry which is preliminary data.</text>
</comment>
<dbReference type="EMBL" id="BORJ01000004">
    <property type="protein sequence ID" value="GIN96155.1"/>
    <property type="molecule type" value="Genomic_DNA"/>
</dbReference>
<evidence type="ECO:0000313" key="2">
    <source>
        <dbReference type="Proteomes" id="UP000680670"/>
    </source>
</evidence>
<proteinExistence type="predicted"/>
<dbReference type="Proteomes" id="UP000680670">
    <property type="component" value="Unassembled WGS sequence"/>
</dbReference>
<sequence>MQIMNNYFRVRASMVYMMTNNEVMNQILAFYMDMNGMLTFMGSYPTYGRGTGSPLQQQMMAEPLSV</sequence>
<name>A0ABQ4KW27_SIMTE</name>
<accession>A0ABQ4KW27</accession>
<evidence type="ECO:0000313" key="1">
    <source>
        <dbReference type="EMBL" id="GIN96155.1"/>
    </source>
</evidence>
<organism evidence="1 2">
    <name type="scientific">Siminovitchia terrae</name>
    <name type="common">Bacillus terrae</name>
    <dbReference type="NCBI Taxonomy" id="1914933"/>
    <lineage>
        <taxon>Bacteria</taxon>
        <taxon>Bacillati</taxon>
        <taxon>Bacillota</taxon>
        <taxon>Bacilli</taxon>
        <taxon>Bacillales</taxon>
        <taxon>Bacillaceae</taxon>
        <taxon>Siminovitchia</taxon>
    </lineage>
</organism>
<reference evidence="1 2" key="1">
    <citation type="submission" date="2021-03" db="EMBL/GenBank/DDBJ databases">
        <title>Antimicrobial resistance genes in bacteria isolated from Japanese honey, and their potential for conferring macrolide and lincosamide resistance in the American foulbrood pathogen Paenibacillus larvae.</title>
        <authorList>
            <person name="Okamoto M."/>
            <person name="Kumagai M."/>
            <person name="Kanamori H."/>
            <person name="Takamatsu D."/>
        </authorList>
    </citation>
    <scope>NUCLEOTIDE SEQUENCE [LARGE SCALE GENOMIC DNA]</scope>
    <source>
        <strain evidence="1 2">J6TS1</strain>
    </source>
</reference>
<protein>
    <submittedName>
        <fullName evidence="1">Uncharacterized protein</fullName>
    </submittedName>
</protein>
<keyword evidence="2" id="KW-1185">Reference proteome</keyword>
<gene>
    <name evidence="1" type="ORF">J6TS1_20250</name>
</gene>